<proteinExistence type="predicted"/>
<protein>
    <submittedName>
        <fullName evidence="2">Uncharacterized protein</fullName>
    </submittedName>
</protein>
<name>A0AAD7JIK2_9AGAR</name>
<feature type="compositionally biased region" description="Polar residues" evidence="1">
    <location>
        <begin position="54"/>
        <end position="78"/>
    </location>
</feature>
<comment type="caution">
    <text evidence="2">The sequence shown here is derived from an EMBL/GenBank/DDBJ whole genome shotgun (WGS) entry which is preliminary data.</text>
</comment>
<evidence type="ECO:0000313" key="3">
    <source>
        <dbReference type="Proteomes" id="UP001215280"/>
    </source>
</evidence>
<dbReference type="EMBL" id="JARJLG010000038">
    <property type="protein sequence ID" value="KAJ7764115.1"/>
    <property type="molecule type" value="Genomic_DNA"/>
</dbReference>
<evidence type="ECO:0000313" key="2">
    <source>
        <dbReference type="EMBL" id="KAJ7764115.1"/>
    </source>
</evidence>
<dbReference type="Proteomes" id="UP001215280">
    <property type="component" value="Unassembled WGS sequence"/>
</dbReference>
<accession>A0AAD7JIK2</accession>
<feature type="region of interest" description="Disordered" evidence="1">
    <location>
        <begin position="1"/>
        <end position="97"/>
    </location>
</feature>
<gene>
    <name evidence="2" type="ORF">DFH07DRAFT_956134</name>
</gene>
<sequence>MDHPYSGTAGYIYANEHPYTPVDPQPKNPYSKLKSFVPSPSSIISNPIPTPNSHQRPQTSPRTSHDSSWSTEGTYTRTQRPKHADPSPARPRGLSQSQPLIPLRAPVAHPYQQQNSSWIDDTDVEADAAAPNAAPFVLPLGAAPPRGPKMTPYERDGDPLSLRRSAFVPYEPRPFERALEAERAARGKNTPWRIKIQPALEQRRIRRAIAASIQRLSRLMRFES</sequence>
<reference evidence="2" key="1">
    <citation type="submission" date="2023-03" db="EMBL/GenBank/DDBJ databases">
        <title>Massive genome expansion in bonnet fungi (Mycena s.s.) driven by repeated elements and novel gene families across ecological guilds.</title>
        <authorList>
            <consortium name="Lawrence Berkeley National Laboratory"/>
            <person name="Harder C.B."/>
            <person name="Miyauchi S."/>
            <person name="Viragh M."/>
            <person name="Kuo A."/>
            <person name="Thoen E."/>
            <person name="Andreopoulos B."/>
            <person name="Lu D."/>
            <person name="Skrede I."/>
            <person name="Drula E."/>
            <person name="Henrissat B."/>
            <person name="Morin E."/>
            <person name="Kohler A."/>
            <person name="Barry K."/>
            <person name="LaButti K."/>
            <person name="Morin E."/>
            <person name="Salamov A."/>
            <person name="Lipzen A."/>
            <person name="Mereny Z."/>
            <person name="Hegedus B."/>
            <person name="Baldrian P."/>
            <person name="Stursova M."/>
            <person name="Weitz H."/>
            <person name="Taylor A."/>
            <person name="Grigoriev I.V."/>
            <person name="Nagy L.G."/>
            <person name="Martin F."/>
            <person name="Kauserud H."/>
        </authorList>
    </citation>
    <scope>NUCLEOTIDE SEQUENCE</scope>
    <source>
        <strain evidence="2">CBHHK188m</strain>
    </source>
</reference>
<feature type="compositionally biased region" description="Low complexity" evidence="1">
    <location>
        <begin position="38"/>
        <end position="53"/>
    </location>
</feature>
<evidence type="ECO:0000256" key="1">
    <source>
        <dbReference type="SAM" id="MobiDB-lite"/>
    </source>
</evidence>
<organism evidence="2 3">
    <name type="scientific">Mycena maculata</name>
    <dbReference type="NCBI Taxonomy" id="230809"/>
    <lineage>
        <taxon>Eukaryota</taxon>
        <taxon>Fungi</taxon>
        <taxon>Dikarya</taxon>
        <taxon>Basidiomycota</taxon>
        <taxon>Agaricomycotina</taxon>
        <taxon>Agaricomycetes</taxon>
        <taxon>Agaricomycetidae</taxon>
        <taxon>Agaricales</taxon>
        <taxon>Marasmiineae</taxon>
        <taxon>Mycenaceae</taxon>
        <taxon>Mycena</taxon>
    </lineage>
</organism>
<dbReference type="AlphaFoldDB" id="A0AAD7JIK2"/>
<keyword evidence="3" id="KW-1185">Reference proteome</keyword>